<dbReference type="SUPFAM" id="SSF51735">
    <property type="entry name" value="NAD(P)-binding Rossmann-fold domains"/>
    <property type="match status" value="1"/>
</dbReference>
<dbReference type="InterPro" id="IPR036291">
    <property type="entry name" value="NAD(P)-bd_dom_sf"/>
</dbReference>
<dbReference type="Pfam" id="PF00106">
    <property type="entry name" value="adh_short"/>
    <property type="match status" value="1"/>
</dbReference>
<comment type="caution">
    <text evidence="4">The sequence shown here is derived from an EMBL/GenBank/DDBJ whole genome shotgun (WGS) entry which is preliminary data.</text>
</comment>
<dbReference type="GO" id="GO:0016616">
    <property type="term" value="F:oxidoreductase activity, acting on the CH-OH group of donors, NAD or NADP as acceptor"/>
    <property type="evidence" value="ECO:0007669"/>
    <property type="project" value="TreeGrafter"/>
</dbReference>
<dbReference type="PANTHER" id="PTHR44229">
    <property type="entry name" value="15-HYDROXYPROSTAGLANDIN DEHYDROGENASE [NAD(+)]"/>
    <property type="match status" value="1"/>
</dbReference>
<evidence type="ECO:0000313" key="4">
    <source>
        <dbReference type="EMBL" id="OAG36942.1"/>
    </source>
</evidence>
<evidence type="ECO:0000256" key="1">
    <source>
        <dbReference type="ARBA" id="ARBA00006484"/>
    </source>
</evidence>
<dbReference type="InterPro" id="IPR020904">
    <property type="entry name" value="Sc_DH/Rdtase_CS"/>
</dbReference>
<comment type="similarity">
    <text evidence="1">Belongs to the short-chain dehydrogenases/reductases (SDR) family.</text>
</comment>
<dbReference type="EMBL" id="LVKK01000081">
    <property type="protein sequence ID" value="OAG36942.1"/>
    <property type="molecule type" value="Genomic_DNA"/>
</dbReference>
<dbReference type="GO" id="GO:0005737">
    <property type="term" value="C:cytoplasm"/>
    <property type="evidence" value="ECO:0007669"/>
    <property type="project" value="TreeGrafter"/>
</dbReference>
<dbReference type="Gene3D" id="3.40.50.720">
    <property type="entry name" value="NAD(P)-binding Rossmann-like Domain"/>
    <property type="match status" value="1"/>
</dbReference>
<evidence type="ECO:0000256" key="3">
    <source>
        <dbReference type="ARBA" id="ARBA00023002"/>
    </source>
</evidence>
<gene>
    <name evidence="4" type="ORF">AYO21_08903</name>
</gene>
<evidence type="ECO:0000313" key="5">
    <source>
        <dbReference type="Proteomes" id="UP000077002"/>
    </source>
</evidence>
<dbReference type="PROSITE" id="PS00061">
    <property type="entry name" value="ADH_SHORT"/>
    <property type="match status" value="1"/>
</dbReference>
<evidence type="ECO:0000256" key="2">
    <source>
        <dbReference type="ARBA" id="ARBA00022857"/>
    </source>
</evidence>
<keyword evidence="2" id="KW-0521">NADP</keyword>
<name>A0A177F0V9_9EURO</name>
<dbReference type="Proteomes" id="UP000077002">
    <property type="component" value="Unassembled WGS sequence"/>
</dbReference>
<dbReference type="PANTHER" id="PTHR44229:SF4">
    <property type="entry name" value="15-HYDROXYPROSTAGLANDIN DEHYDROGENASE [NAD(+)]"/>
    <property type="match status" value="1"/>
</dbReference>
<dbReference type="AlphaFoldDB" id="A0A177F0V9"/>
<dbReference type="InterPro" id="IPR002347">
    <property type="entry name" value="SDR_fam"/>
</dbReference>
<dbReference type="RefSeq" id="XP_022508894.1">
    <property type="nucleotide sequence ID" value="XM_022658844.1"/>
</dbReference>
<accession>A0A177F0V9</accession>
<organism evidence="4 5">
    <name type="scientific">Fonsecaea monophora</name>
    <dbReference type="NCBI Taxonomy" id="254056"/>
    <lineage>
        <taxon>Eukaryota</taxon>
        <taxon>Fungi</taxon>
        <taxon>Dikarya</taxon>
        <taxon>Ascomycota</taxon>
        <taxon>Pezizomycotina</taxon>
        <taxon>Eurotiomycetes</taxon>
        <taxon>Chaetothyriomycetidae</taxon>
        <taxon>Chaetothyriales</taxon>
        <taxon>Herpotrichiellaceae</taxon>
        <taxon>Fonsecaea</taxon>
    </lineage>
</organism>
<proteinExistence type="inferred from homology"/>
<keyword evidence="3" id="KW-0560">Oxidoreductase</keyword>
<dbReference type="OrthoDB" id="37659at2759"/>
<dbReference type="GeneID" id="34604044"/>
<protein>
    <submittedName>
        <fullName evidence="4">Uncharacterized protein</fullName>
    </submittedName>
</protein>
<sequence length="291" mass="31024">MATNSPVAIITGGASGIGLATVERLVELGWNVSIIDFNGAGADIAKCLGEQTFFHQANVASYEAQADVFSQTYKRWGRIDFVNHGNFVEQGILDREDFCAPSEASGDDGPPRPDVLVIDVDLYGVVWSTYLALHYFRKNASKAGKLAMTSSSAGIYACSEIPLYAAAKHGIIGLARGLGKRMKEQGEPITVNAILPGMVATGILSGEIVQSVPLQYKTPASLIVDAVEMILKDDSLTGQAIECSGAEIVLRPALPFVNKASEYTAGGKYREGGNADAVLQFGQQRGRQFDM</sequence>
<dbReference type="PRINTS" id="PR00081">
    <property type="entry name" value="GDHRDH"/>
</dbReference>
<reference evidence="4 5" key="1">
    <citation type="submission" date="2016-03" db="EMBL/GenBank/DDBJ databases">
        <title>Draft genome sequence of the Fonsecaea monophora CBS 269.37.</title>
        <authorList>
            <person name="Bombassaro A."/>
            <person name="Vinicius W.A."/>
            <person name="De Hoog S."/>
            <person name="Sun J."/>
            <person name="Souza E.M."/>
            <person name="Raittz R.T."/>
            <person name="Costa F."/>
            <person name="Leao A.C."/>
            <person name="Tadra-Sfeir M.Z."/>
            <person name="Baura V."/>
            <person name="Balsanelli E."/>
            <person name="Pedrosa F.O."/>
            <person name="Moreno L.F."/>
            <person name="Steffens M.B."/>
            <person name="Xi L."/>
            <person name="Bocca A.L."/>
            <person name="Felipe M.S."/>
            <person name="Teixeira M."/>
            <person name="Telles Filho F.Q."/>
            <person name="Azevedo C.M."/>
            <person name="Gomes R."/>
            <person name="Vicente V.A."/>
        </authorList>
    </citation>
    <scope>NUCLEOTIDE SEQUENCE [LARGE SCALE GENOMIC DNA]</scope>
    <source>
        <strain evidence="4 5">CBS 269.37</strain>
    </source>
</reference>
<keyword evidence="5" id="KW-1185">Reference proteome</keyword>